<feature type="domain" description="PPIase FKBP-type" evidence="8">
    <location>
        <begin position="151"/>
        <end position="234"/>
    </location>
</feature>
<dbReference type="InterPro" id="IPR001179">
    <property type="entry name" value="PPIase_FKBP_dom"/>
</dbReference>
<gene>
    <name evidence="9" type="ORF">ACFSAV_09355</name>
</gene>
<evidence type="ECO:0000313" key="10">
    <source>
        <dbReference type="Proteomes" id="UP001597420"/>
    </source>
</evidence>
<accession>A0ABW4NVP4</accession>
<evidence type="ECO:0000259" key="8">
    <source>
        <dbReference type="PROSITE" id="PS50059"/>
    </source>
</evidence>
<comment type="caution">
    <text evidence="9">The sequence shown here is derived from an EMBL/GenBank/DDBJ whole genome shotgun (WGS) entry which is preliminary data.</text>
</comment>
<sequence>MFKIQKFSAITLMISAVISSTVLANTDEKKFNDDASYAVGILLGSNAKDIIDTQKGIIKYDNARLLAGVEDVLAGKTDLASNEQVINTLRSVQEKMQQEQEKQLAAIAKQAKEEGDKYRAEFAKKAGVKKTKSGLLYRIEKIGEGEQINATDFVVVNYTGKLPNGQVFDSTDGNPISLKLNQLVPGWTEGLQLIKKGGKIELVLPSELGYAKQGAGIIPPDSTLYFEVEVVDVKPEAKK</sequence>
<evidence type="ECO:0000256" key="5">
    <source>
        <dbReference type="PROSITE-ProRule" id="PRU00277"/>
    </source>
</evidence>
<protein>
    <recommendedName>
        <fullName evidence="6">Peptidyl-prolyl cis-trans isomerase</fullName>
        <ecNumber evidence="6">5.2.1.8</ecNumber>
    </recommendedName>
</protein>
<feature type="chain" id="PRO_5047266225" description="Peptidyl-prolyl cis-trans isomerase" evidence="7">
    <location>
        <begin position="25"/>
        <end position="239"/>
    </location>
</feature>
<evidence type="ECO:0000256" key="3">
    <source>
        <dbReference type="ARBA" id="ARBA00023110"/>
    </source>
</evidence>
<feature type="signal peptide" evidence="7">
    <location>
        <begin position="1"/>
        <end position="24"/>
    </location>
</feature>
<dbReference type="RefSeq" id="WP_379098891.1">
    <property type="nucleotide sequence ID" value="NZ_JBHUFP010000025.1"/>
</dbReference>
<dbReference type="Pfam" id="PF01346">
    <property type="entry name" value="FKBP_N"/>
    <property type="match status" value="1"/>
</dbReference>
<dbReference type="Proteomes" id="UP001597420">
    <property type="component" value="Unassembled WGS sequence"/>
</dbReference>
<dbReference type="PANTHER" id="PTHR43811:SF19">
    <property type="entry name" value="39 KDA FK506-BINDING NUCLEAR PROTEIN"/>
    <property type="match status" value="1"/>
</dbReference>
<dbReference type="InterPro" id="IPR046357">
    <property type="entry name" value="PPIase_dom_sf"/>
</dbReference>
<dbReference type="GO" id="GO:0003755">
    <property type="term" value="F:peptidyl-prolyl cis-trans isomerase activity"/>
    <property type="evidence" value="ECO:0007669"/>
    <property type="project" value="UniProtKB-EC"/>
</dbReference>
<reference evidence="10" key="1">
    <citation type="journal article" date="2019" name="Int. J. Syst. Evol. Microbiol.">
        <title>The Global Catalogue of Microorganisms (GCM) 10K type strain sequencing project: providing services to taxonomists for standard genome sequencing and annotation.</title>
        <authorList>
            <consortium name="The Broad Institute Genomics Platform"/>
            <consortium name="The Broad Institute Genome Sequencing Center for Infectious Disease"/>
            <person name="Wu L."/>
            <person name="Ma J."/>
        </authorList>
    </citation>
    <scope>NUCLEOTIDE SEQUENCE [LARGE SCALE GENOMIC DNA]</scope>
    <source>
        <strain evidence="10">CCM 7950</strain>
    </source>
</reference>
<dbReference type="EC" id="5.2.1.8" evidence="6"/>
<keyword evidence="10" id="KW-1185">Reference proteome</keyword>
<evidence type="ECO:0000256" key="4">
    <source>
        <dbReference type="ARBA" id="ARBA00023235"/>
    </source>
</evidence>
<dbReference type="Gene3D" id="3.10.50.40">
    <property type="match status" value="1"/>
</dbReference>
<dbReference type="Gene3D" id="1.10.287.460">
    <property type="entry name" value="Peptidyl-prolyl cis-trans isomerase, FKBP-type, N-terminal domain"/>
    <property type="match status" value="1"/>
</dbReference>
<dbReference type="PROSITE" id="PS50059">
    <property type="entry name" value="FKBP_PPIASE"/>
    <property type="match status" value="1"/>
</dbReference>
<keyword evidence="3 5" id="KW-0697">Rotamase</keyword>
<organism evidence="9 10">
    <name type="scientific">Pasteurella oralis</name>
    <dbReference type="NCBI Taxonomy" id="1071947"/>
    <lineage>
        <taxon>Bacteria</taxon>
        <taxon>Pseudomonadati</taxon>
        <taxon>Pseudomonadota</taxon>
        <taxon>Gammaproteobacteria</taxon>
        <taxon>Pasteurellales</taxon>
        <taxon>Pasteurellaceae</taxon>
        <taxon>Pasteurella</taxon>
    </lineage>
</organism>
<evidence type="ECO:0000256" key="6">
    <source>
        <dbReference type="RuleBase" id="RU003915"/>
    </source>
</evidence>
<dbReference type="InterPro" id="IPR036944">
    <property type="entry name" value="PPIase_FKBP_N_sf"/>
</dbReference>
<dbReference type="SUPFAM" id="SSF54534">
    <property type="entry name" value="FKBP-like"/>
    <property type="match status" value="1"/>
</dbReference>
<dbReference type="EMBL" id="JBHUFP010000025">
    <property type="protein sequence ID" value="MFD1806561.1"/>
    <property type="molecule type" value="Genomic_DNA"/>
</dbReference>
<proteinExistence type="inferred from homology"/>
<keyword evidence="7" id="KW-0732">Signal</keyword>
<dbReference type="InterPro" id="IPR000774">
    <property type="entry name" value="PPIase_FKBP_N"/>
</dbReference>
<evidence type="ECO:0000256" key="2">
    <source>
        <dbReference type="ARBA" id="ARBA00006577"/>
    </source>
</evidence>
<name>A0ABW4NVP4_9PAST</name>
<evidence type="ECO:0000313" key="9">
    <source>
        <dbReference type="EMBL" id="MFD1806561.1"/>
    </source>
</evidence>
<comment type="catalytic activity">
    <reaction evidence="1 5 6">
        <text>[protein]-peptidylproline (omega=180) = [protein]-peptidylproline (omega=0)</text>
        <dbReference type="Rhea" id="RHEA:16237"/>
        <dbReference type="Rhea" id="RHEA-COMP:10747"/>
        <dbReference type="Rhea" id="RHEA-COMP:10748"/>
        <dbReference type="ChEBI" id="CHEBI:83833"/>
        <dbReference type="ChEBI" id="CHEBI:83834"/>
        <dbReference type="EC" id="5.2.1.8"/>
    </reaction>
</comment>
<evidence type="ECO:0000256" key="7">
    <source>
        <dbReference type="SAM" id="SignalP"/>
    </source>
</evidence>
<dbReference type="Pfam" id="PF00254">
    <property type="entry name" value="FKBP_C"/>
    <property type="match status" value="1"/>
</dbReference>
<evidence type="ECO:0000256" key="1">
    <source>
        <dbReference type="ARBA" id="ARBA00000971"/>
    </source>
</evidence>
<keyword evidence="4 5" id="KW-0413">Isomerase</keyword>
<comment type="similarity">
    <text evidence="2 6">Belongs to the FKBP-type PPIase family.</text>
</comment>
<dbReference type="PANTHER" id="PTHR43811">
    <property type="entry name" value="FKBP-TYPE PEPTIDYL-PROLYL CIS-TRANS ISOMERASE FKPA"/>
    <property type="match status" value="1"/>
</dbReference>